<evidence type="ECO:0000313" key="2">
    <source>
        <dbReference type="EMBL" id="GAA5802022.1"/>
    </source>
</evidence>
<organism evidence="2 3">
    <name type="scientific">Helicostylum pulchrum</name>
    <dbReference type="NCBI Taxonomy" id="562976"/>
    <lineage>
        <taxon>Eukaryota</taxon>
        <taxon>Fungi</taxon>
        <taxon>Fungi incertae sedis</taxon>
        <taxon>Mucoromycota</taxon>
        <taxon>Mucoromycotina</taxon>
        <taxon>Mucoromycetes</taxon>
        <taxon>Mucorales</taxon>
        <taxon>Mucorineae</taxon>
        <taxon>Mucoraceae</taxon>
        <taxon>Helicostylum</taxon>
    </lineage>
</organism>
<dbReference type="Proteomes" id="UP001476247">
    <property type="component" value="Unassembled WGS sequence"/>
</dbReference>
<reference evidence="2 3" key="1">
    <citation type="submission" date="2024-04" db="EMBL/GenBank/DDBJ databases">
        <title>genome sequences of Mucor flavus KT1a and Helicostylum pulchrum KT1b strains isolation_sourced from the surface of a dry-aged beef.</title>
        <authorList>
            <person name="Toyotome T."/>
            <person name="Hosono M."/>
            <person name="Torimaru M."/>
            <person name="Fukuda K."/>
            <person name="Mikami N."/>
        </authorList>
    </citation>
    <scope>NUCLEOTIDE SEQUENCE [LARGE SCALE GENOMIC DNA]</scope>
    <source>
        <strain evidence="2 3">KT1b</strain>
    </source>
</reference>
<dbReference type="EMBL" id="BAABUJ010000021">
    <property type="protein sequence ID" value="GAA5802022.1"/>
    <property type="molecule type" value="Genomic_DNA"/>
</dbReference>
<sequence length="164" mass="18342">MVHLALGLKHALPEIIAQALSYAATSHQDTTFLLDEREILYNNGYFTAHEILVNQVKVDPRFGPFSPKLTYRKILKSASELLHTYVYLWKLPSNIEDALNELRVVAACLLSSSADTGHSGLDIPGNLLKSINAMDILYPNNTCPTLLVRVQFLNVICSYILQDK</sequence>
<protein>
    <submittedName>
        <fullName evidence="2">Uncharacterized protein</fullName>
    </submittedName>
</protein>
<keyword evidence="3" id="KW-1185">Reference proteome</keyword>
<comment type="caution">
    <text evidence="2">The sequence shown here is derived from an EMBL/GenBank/DDBJ whole genome shotgun (WGS) entry which is preliminary data.</text>
</comment>
<dbReference type="InterPro" id="IPR025337">
    <property type="entry name" value="Questin_oxidase-like"/>
</dbReference>
<proteinExistence type="predicted"/>
<evidence type="ECO:0000313" key="3">
    <source>
        <dbReference type="Proteomes" id="UP001476247"/>
    </source>
</evidence>
<gene>
    <name evidence="2" type="ORF">HPULCUR_007482</name>
</gene>
<evidence type="ECO:0000256" key="1">
    <source>
        <dbReference type="ARBA" id="ARBA00023002"/>
    </source>
</evidence>
<keyword evidence="1" id="KW-0560">Oxidoreductase</keyword>
<name>A0ABP9Y4X2_9FUNG</name>
<accession>A0ABP9Y4X2</accession>
<dbReference type="Pfam" id="PF14027">
    <property type="entry name" value="Questin_oxidase"/>
    <property type="match status" value="1"/>
</dbReference>